<keyword evidence="3" id="KW-1185">Reference proteome</keyword>
<dbReference type="CDD" id="cd04301">
    <property type="entry name" value="NAT_SF"/>
    <property type="match status" value="1"/>
</dbReference>
<gene>
    <name evidence="2" type="ORF">ACFQGU_11475</name>
</gene>
<reference evidence="3" key="1">
    <citation type="journal article" date="2019" name="Int. J. Syst. Evol. Microbiol.">
        <title>The Global Catalogue of Microorganisms (GCM) 10K type strain sequencing project: providing services to taxonomists for standard genome sequencing and annotation.</title>
        <authorList>
            <consortium name="The Broad Institute Genomics Platform"/>
            <consortium name="The Broad Institute Genome Sequencing Center for Infectious Disease"/>
            <person name="Wu L."/>
            <person name="Ma J."/>
        </authorList>
    </citation>
    <scope>NUCLEOTIDE SEQUENCE [LARGE SCALE GENOMIC DNA]</scope>
    <source>
        <strain evidence="3">CGMCC 4.7317</strain>
    </source>
</reference>
<keyword evidence="2" id="KW-0808">Transferase</keyword>
<keyword evidence="2" id="KW-0012">Acyltransferase</keyword>
<dbReference type="EC" id="2.3.-.-" evidence="2"/>
<proteinExistence type="predicted"/>
<organism evidence="2 3">
    <name type="scientific">Longivirga aurantiaca</name>
    <dbReference type="NCBI Taxonomy" id="1837743"/>
    <lineage>
        <taxon>Bacteria</taxon>
        <taxon>Bacillati</taxon>
        <taxon>Actinomycetota</taxon>
        <taxon>Actinomycetes</taxon>
        <taxon>Sporichthyales</taxon>
        <taxon>Sporichthyaceae</taxon>
        <taxon>Longivirga</taxon>
    </lineage>
</organism>
<dbReference type="InterPro" id="IPR051531">
    <property type="entry name" value="N-acetyltransferase"/>
</dbReference>
<dbReference type="Pfam" id="PF13302">
    <property type="entry name" value="Acetyltransf_3"/>
    <property type="match status" value="1"/>
</dbReference>
<comment type="caution">
    <text evidence="2">The sequence shown here is derived from an EMBL/GenBank/DDBJ whole genome shotgun (WGS) entry which is preliminary data.</text>
</comment>
<dbReference type="Proteomes" id="UP001596138">
    <property type="component" value="Unassembled WGS sequence"/>
</dbReference>
<evidence type="ECO:0000313" key="3">
    <source>
        <dbReference type="Proteomes" id="UP001596138"/>
    </source>
</evidence>
<dbReference type="InterPro" id="IPR000182">
    <property type="entry name" value="GNAT_dom"/>
</dbReference>
<name>A0ABW1T305_9ACTN</name>
<dbReference type="GO" id="GO:0016746">
    <property type="term" value="F:acyltransferase activity"/>
    <property type="evidence" value="ECO:0007669"/>
    <property type="project" value="UniProtKB-KW"/>
</dbReference>
<feature type="domain" description="N-acetyltransferase" evidence="1">
    <location>
        <begin position="13"/>
        <end position="179"/>
    </location>
</feature>
<accession>A0ABW1T305</accession>
<evidence type="ECO:0000259" key="1">
    <source>
        <dbReference type="PROSITE" id="PS51186"/>
    </source>
</evidence>
<dbReference type="InterPro" id="IPR016181">
    <property type="entry name" value="Acyl_CoA_acyltransferase"/>
</dbReference>
<evidence type="ECO:0000313" key="2">
    <source>
        <dbReference type="EMBL" id="MFC6238500.1"/>
    </source>
</evidence>
<dbReference type="RefSeq" id="WP_386766762.1">
    <property type="nucleotide sequence ID" value="NZ_JBHSTI010000008.1"/>
</dbReference>
<dbReference type="Gene3D" id="3.40.630.30">
    <property type="match status" value="1"/>
</dbReference>
<dbReference type="PANTHER" id="PTHR43792">
    <property type="entry name" value="GNAT FAMILY, PUTATIVE (AFU_ORTHOLOGUE AFUA_3G00765)-RELATED-RELATED"/>
    <property type="match status" value="1"/>
</dbReference>
<sequence>MTAVPLPVVTERLLLRAWAPGDVDDIHAYRSLDDVTRYLMFDPQPRERIAELVTERAGRTRVEADGDVVHLAVEHEGRVVGDLTLKWSSLENAQAEIGWIFHPDVQGLGFARESAAALVDVAFDLLGAHRVWAQLDPRNHRSARLAAALGMRQEAHLREESWFRGEWGDLAIWALLAHERP</sequence>
<dbReference type="PROSITE" id="PS51186">
    <property type="entry name" value="GNAT"/>
    <property type="match status" value="1"/>
</dbReference>
<protein>
    <submittedName>
        <fullName evidence="2">GNAT family N-acetyltransferase</fullName>
        <ecNumber evidence="2">2.3.-.-</ecNumber>
    </submittedName>
</protein>
<dbReference type="SUPFAM" id="SSF55729">
    <property type="entry name" value="Acyl-CoA N-acyltransferases (Nat)"/>
    <property type="match status" value="1"/>
</dbReference>
<dbReference type="PANTHER" id="PTHR43792:SF1">
    <property type="entry name" value="N-ACETYLTRANSFERASE DOMAIN-CONTAINING PROTEIN"/>
    <property type="match status" value="1"/>
</dbReference>
<dbReference type="EMBL" id="JBHSTI010000008">
    <property type="protein sequence ID" value="MFC6238500.1"/>
    <property type="molecule type" value="Genomic_DNA"/>
</dbReference>